<evidence type="ECO:0000256" key="3">
    <source>
        <dbReference type="ARBA" id="ARBA00022989"/>
    </source>
</evidence>
<dbReference type="Proteomes" id="UP000554482">
    <property type="component" value="Unassembled WGS sequence"/>
</dbReference>
<evidence type="ECO:0000313" key="7">
    <source>
        <dbReference type="EMBL" id="KAF5180949.1"/>
    </source>
</evidence>
<organism evidence="7 8">
    <name type="scientific">Thalictrum thalictroides</name>
    <name type="common">Rue-anemone</name>
    <name type="synonym">Anemone thalictroides</name>
    <dbReference type="NCBI Taxonomy" id="46969"/>
    <lineage>
        <taxon>Eukaryota</taxon>
        <taxon>Viridiplantae</taxon>
        <taxon>Streptophyta</taxon>
        <taxon>Embryophyta</taxon>
        <taxon>Tracheophyta</taxon>
        <taxon>Spermatophyta</taxon>
        <taxon>Magnoliopsida</taxon>
        <taxon>Ranunculales</taxon>
        <taxon>Ranunculaceae</taxon>
        <taxon>Thalictroideae</taxon>
        <taxon>Thalictrum</taxon>
    </lineage>
</organism>
<dbReference type="Pfam" id="PF00916">
    <property type="entry name" value="Sulfate_transp"/>
    <property type="match status" value="1"/>
</dbReference>
<comment type="caution">
    <text evidence="7">The sequence shown here is derived from an EMBL/GenBank/DDBJ whole genome shotgun (WGS) entry which is preliminary data.</text>
</comment>
<accession>A0A7J6V763</accession>
<evidence type="ECO:0000256" key="1">
    <source>
        <dbReference type="ARBA" id="ARBA00004141"/>
    </source>
</evidence>
<dbReference type="PANTHER" id="PTHR11814">
    <property type="entry name" value="SULFATE TRANSPORTER"/>
    <property type="match status" value="1"/>
</dbReference>
<evidence type="ECO:0000259" key="6">
    <source>
        <dbReference type="Pfam" id="PF00916"/>
    </source>
</evidence>
<evidence type="ECO:0000256" key="4">
    <source>
        <dbReference type="ARBA" id="ARBA00023136"/>
    </source>
</evidence>
<feature type="domain" description="SLC26A/SulP transporter" evidence="6">
    <location>
        <begin position="3"/>
        <end position="79"/>
    </location>
</feature>
<gene>
    <name evidence="7" type="ORF">FRX31_029464</name>
</gene>
<name>A0A7J6V763_THATH</name>
<feature type="transmembrane region" description="Helical" evidence="5">
    <location>
        <begin position="43"/>
        <end position="61"/>
    </location>
</feature>
<dbReference type="GO" id="GO:0055085">
    <property type="term" value="P:transmembrane transport"/>
    <property type="evidence" value="ECO:0007669"/>
    <property type="project" value="InterPro"/>
</dbReference>
<evidence type="ECO:0000256" key="2">
    <source>
        <dbReference type="ARBA" id="ARBA00022692"/>
    </source>
</evidence>
<dbReference type="OrthoDB" id="288203at2759"/>
<dbReference type="InterPro" id="IPR011547">
    <property type="entry name" value="SLC26A/SulP_dom"/>
</dbReference>
<keyword evidence="8" id="KW-1185">Reference proteome</keyword>
<evidence type="ECO:0000256" key="5">
    <source>
        <dbReference type="SAM" id="Phobius"/>
    </source>
</evidence>
<sequence length="80" mass="8231">MKQLFGLGVANICGSFFSAYPTTGSFSRSAVNNESGAKTGLSGISMGFIMGCALLFMTPLFRDIPQCALAAVVVSAVMGL</sequence>
<dbReference type="AlphaFoldDB" id="A0A7J6V763"/>
<keyword evidence="4 5" id="KW-0472">Membrane</keyword>
<comment type="subcellular location">
    <subcellularLocation>
        <location evidence="1">Membrane</location>
        <topology evidence="1">Multi-pass membrane protein</topology>
    </subcellularLocation>
</comment>
<reference evidence="7 8" key="1">
    <citation type="submission" date="2020-06" db="EMBL/GenBank/DDBJ databases">
        <title>Transcriptomic and genomic resources for Thalictrum thalictroides and T. hernandezii: Facilitating candidate gene discovery in an emerging model plant lineage.</title>
        <authorList>
            <person name="Arias T."/>
            <person name="Riano-Pachon D.M."/>
            <person name="Di Stilio V.S."/>
        </authorList>
    </citation>
    <scope>NUCLEOTIDE SEQUENCE [LARGE SCALE GENOMIC DNA]</scope>
    <source>
        <strain evidence="8">cv. WT478/WT964</strain>
        <tissue evidence="7">Leaves</tissue>
    </source>
</reference>
<dbReference type="EMBL" id="JABWDY010036765">
    <property type="protein sequence ID" value="KAF5180949.1"/>
    <property type="molecule type" value="Genomic_DNA"/>
</dbReference>
<dbReference type="GO" id="GO:0016020">
    <property type="term" value="C:membrane"/>
    <property type="evidence" value="ECO:0007669"/>
    <property type="project" value="UniProtKB-SubCell"/>
</dbReference>
<keyword evidence="3 5" id="KW-1133">Transmembrane helix</keyword>
<dbReference type="InterPro" id="IPR001902">
    <property type="entry name" value="SLC26A/SulP_fam"/>
</dbReference>
<keyword evidence="2 5" id="KW-0812">Transmembrane</keyword>
<protein>
    <submittedName>
        <fullName evidence="7">Sulfate transporter 4.1 protein</fullName>
    </submittedName>
</protein>
<evidence type="ECO:0000313" key="8">
    <source>
        <dbReference type="Proteomes" id="UP000554482"/>
    </source>
</evidence>
<feature type="non-terminal residue" evidence="7">
    <location>
        <position position="1"/>
    </location>
</feature>
<proteinExistence type="predicted"/>